<dbReference type="RefSeq" id="XP_006692103.1">
    <property type="nucleotide sequence ID" value="XM_006692040.1"/>
</dbReference>
<feature type="region of interest" description="Disordered" evidence="2">
    <location>
        <begin position="93"/>
        <end position="144"/>
    </location>
</feature>
<dbReference type="SMART" id="SM00320">
    <property type="entry name" value="WD40"/>
    <property type="match status" value="6"/>
</dbReference>
<dbReference type="GeneID" id="18255638"/>
<accession>G0S251</accession>
<evidence type="ECO:0000313" key="3">
    <source>
        <dbReference type="EMBL" id="EGS23111.1"/>
    </source>
</evidence>
<dbReference type="Gene3D" id="2.130.10.10">
    <property type="entry name" value="YVTN repeat-like/Quinoprotein amine dehydrogenase"/>
    <property type="match status" value="3"/>
</dbReference>
<dbReference type="SUPFAM" id="SSF50978">
    <property type="entry name" value="WD40 repeat-like"/>
    <property type="match status" value="2"/>
</dbReference>
<dbReference type="InterPro" id="IPR036322">
    <property type="entry name" value="WD40_repeat_dom_sf"/>
</dbReference>
<dbReference type="OMA" id="ASFFTWS"/>
<dbReference type="OrthoDB" id="6252103at2759"/>
<dbReference type="PANTHER" id="PTHR45589">
    <property type="entry name" value="WD REPEAT DOMAIN 62, ISOFORM G"/>
    <property type="match status" value="1"/>
</dbReference>
<feature type="compositionally biased region" description="Low complexity" evidence="2">
    <location>
        <begin position="890"/>
        <end position="904"/>
    </location>
</feature>
<feature type="compositionally biased region" description="Polar residues" evidence="2">
    <location>
        <begin position="1018"/>
        <end position="1033"/>
    </location>
</feature>
<keyword evidence="4" id="KW-1185">Reference proteome</keyword>
<dbReference type="KEGG" id="cthr:CTHT_0016000"/>
<feature type="repeat" description="WD" evidence="1">
    <location>
        <begin position="790"/>
        <end position="834"/>
    </location>
</feature>
<feature type="region of interest" description="Disordered" evidence="2">
    <location>
        <begin position="1"/>
        <end position="30"/>
    </location>
</feature>
<dbReference type="Pfam" id="PF00400">
    <property type="entry name" value="WD40"/>
    <property type="match status" value="2"/>
</dbReference>
<feature type="compositionally biased region" description="Polar residues" evidence="2">
    <location>
        <begin position="1"/>
        <end position="18"/>
    </location>
</feature>
<dbReference type="STRING" id="759272.G0S251"/>
<feature type="compositionally biased region" description="Polar residues" evidence="2">
    <location>
        <begin position="916"/>
        <end position="926"/>
    </location>
</feature>
<feature type="region of interest" description="Disordered" evidence="2">
    <location>
        <begin position="1018"/>
        <end position="1088"/>
    </location>
</feature>
<feature type="compositionally biased region" description="Low complexity" evidence="2">
    <location>
        <begin position="1307"/>
        <end position="1328"/>
    </location>
</feature>
<feature type="compositionally biased region" description="Basic residues" evidence="2">
    <location>
        <begin position="1160"/>
        <end position="1177"/>
    </location>
</feature>
<reference evidence="3 4" key="1">
    <citation type="journal article" date="2011" name="Cell">
        <title>Insight into structure and assembly of the nuclear pore complex by utilizing the genome of a eukaryotic thermophile.</title>
        <authorList>
            <person name="Amlacher S."/>
            <person name="Sarges P."/>
            <person name="Flemming D."/>
            <person name="van Noort V."/>
            <person name="Kunze R."/>
            <person name="Devos D.P."/>
            <person name="Arumugam M."/>
            <person name="Bork P."/>
            <person name="Hurt E."/>
        </authorList>
    </citation>
    <scope>NUCLEOTIDE SEQUENCE [LARGE SCALE GENOMIC DNA]</scope>
    <source>
        <strain evidence="4">DSM 1495 / CBS 144.50 / IMI 039719</strain>
    </source>
</reference>
<protein>
    <submittedName>
        <fullName evidence="3">WD40 repeat-containing protein</fullName>
    </submittedName>
</protein>
<evidence type="ECO:0000313" key="4">
    <source>
        <dbReference type="Proteomes" id="UP000008066"/>
    </source>
</evidence>
<feature type="compositionally biased region" description="Low complexity" evidence="2">
    <location>
        <begin position="1335"/>
        <end position="1348"/>
    </location>
</feature>
<dbReference type="InterPro" id="IPR001680">
    <property type="entry name" value="WD40_rpt"/>
</dbReference>
<dbReference type="InterPro" id="IPR015943">
    <property type="entry name" value="WD40/YVTN_repeat-like_dom_sf"/>
</dbReference>
<feature type="region of interest" description="Disordered" evidence="2">
    <location>
        <begin position="1160"/>
        <end position="1207"/>
    </location>
</feature>
<feature type="compositionally biased region" description="Basic residues" evidence="2">
    <location>
        <begin position="1255"/>
        <end position="1282"/>
    </location>
</feature>
<feature type="region of interest" description="Disordered" evidence="2">
    <location>
        <begin position="1240"/>
        <end position="1407"/>
    </location>
</feature>
<feature type="compositionally biased region" description="Basic and acidic residues" evidence="2">
    <location>
        <begin position="1195"/>
        <end position="1205"/>
    </location>
</feature>
<evidence type="ECO:0000256" key="1">
    <source>
        <dbReference type="PROSITE-ProRule" id="PRU00221"/>
    </source>
</evidence>
<sequence>MASTPLNRTKPTTSNSPYSSRSARGHRSRSLPESCCLTLQRVIGSTCCSPTGFDTVNSSFAYIAGGAVVVVDVSENSYSQRFFRARPNAVPLLSSSQASNPSSTQSSTPKSSDSRGRVAPSPRDGTTYQTTDWSESSPTSKTWTSRERIKAATCLALSRDGRFLAVGETGYAPRVLIFSLQEASSDIPLVSISEHTFGVRAVSWSPDGKYLASLGSANDGFLYLWKVDSRTGAMKLFQQNRCTSFVKHMVWMGPSLITLGVRHVKLWRVDDTAENSLSKQKLQGDSTAGSSSAPASFSSASAASASAATSSVSSASSTVVGTAAAAAAAASSSMTAAPPSQPPQKQPLQGRNILLGSMLEATFCCALPISDEKAIICSETGAVCLLEDTGKQPKFAKLLDLSFPISCLSMRGENVYIGGKDGQLACISLESILAGTPEPTIRTSQMVPGFMAMGFLADHLVTIDSKRSIDIWSPDAMLASSQDDSSTTRIPIPGLGDPVVGIQRLAASNSLGASFFTWSSAGRVTVWDMGGLVKATLDIPIEQVEQPVPNGTGGSDPDAANQLVVAKATNDGTLFITGDKLGVLRIVDVAAGECLLETKAHSSDFQDISVLEGESRFLLASCGKDRTVQLFHRSSSPLGEFEHFQTLEFSAKVVQVLIPSEDKVLTCSLDRTLQIYDLVSKEGEPDVIAAIPFKTISLRASPSSMTTSPDNKSIFVSLLDRTVCQFDAANGRLLSSFKCSDEAGHDSVVLESLTYGLIGSYDVPFLLGISNTDKSIRIYEALSGAFLDREWGHTEAINGVVLIDTDETGRKVVSVGEDGTIMVWGLEIQEPTATTSSRQRDPSPEKTPGLTSARPPLRRVLSKAELAEFQRSSANASGASTGRRSPPRGAANTPNTPTASTTNSRRVSRFHVPLSSVRTPNSSEKQASPSATPVPTTTNNMTAQGPAPQPAAATAEDTPSRATRAPSSGRVSPSADAPTPPSESPKAVTSASATGSLRSVYRSRPSLNVLNAITAHTSSTSAPINGNSNASINTAPSRKNSSSSASTTTATAPNSTTNGATTTTTTKSTTRTRATKTTGTNGKTTSSSLSKIPAVKYTYGSLSMATEQTCRQLRAFRKKLSADKSGDVDADLLAQLDSELRLTAAALGERAIRTRVRHGHGHRHHHHGHSHSHGYHGHRGENGNGLGDGVQSDETCDRHGHEHAKAPVSEAMLESLLDQYSERLVSLLESKLVRRLGMWSDNEQSSSSEDSEKEKRKRKEKGKKAHHQQHHHHQGKRRRGLSRKVLAAPEDSMLETETDNRQYGDDSSSSSSGSGSATASASSNPGSADAGDYMSACASGCVSSSSSVGDDEGDETEVGERIDGEFDEGMSTVGWTETEQEPGTETEGEMERSQLRVEEGFKTEAPA</sequence>
<keyword evidence="1" id="KW-0853">WD repeat</keyword>
<feature type="compositionally biased region" description="Low complexity" evidence="2">
    <location>
        <begin position="927"/>
        <end position="955"/>
    </location>
</feature>
<feature type="compositionally biased region" description="Low complexity" evidence="2">
    <location>
        <begin position="94"/>
        <end position="111"/>
    </location>
</feature>
<name>G0S251_CHATD</name>
<feature type="compositionally biased region" description="Basic and acidic residues" evidence="2">
    <location>
        <begin position="1389"/>
        <end position="1407"/>
    </location>
</feature>
<feature type="compositionally biased region" description="Acidic residues" evidence="2">
    <location>
        <begin position="1378"/>
        <end position="1388"/>
    </location>
</feature>
<proteinExistence type="predicted"/>
<feature type="compositionally biased region" description="Polar residues" evidence="2">
    <location>
        <begin position="124"/>
        <end position="143"/>
    </location>
</feature>
<evidence type="ECO:0000256" key="2">
    <source>
        <dbReference type="SAM" id="MobiDB-lite"/>
    </source>
</evidence>
<dbReference type="HOGENOM" id="CLU_005113_0_0_1"/>
<gene>
    <name evidence="3" type="ORF">CTHT_0016000</name>
</gene>
<organism evidence="4">
    <name type="scientific">Chaetomium thermophilum (strain DSM 1495 / CBS 144.50 / IMI 039719)</name>
    <name type="common">Thermochaetoides thermophila</name>
    <dbReference type="NCBI Taxonomy" id="759272"/>
    <lineage>
        <taxon>Eukaryota</taxon>
        <taxon>Fungi</taxon>
        <taxon>Dikarya</taxon>
        <taxon>Ascomycota</taxon>
        <taxon>Pezizomycotina</taxon>
        <taxon>Sordariomycetes</taxon>
        <taxon>Sordariomycetidae</taxon>
        <taxon>Sordariales</taxon>
        <taxon>Chaetomiaceae</taxon>
        <taxon>Thermochaetoides</taxon>
    </lineage>
</organism>
<dbReference type="eggNOG" id="KOG1408">
    <property type="taxonomic scope" value="Eukaryota"/>
</dbReference>
<dbReference type="Proteomes" id="UP000008066">
    <property type="component" value="Unassembled WGS sequence"/>
</dbReference>
<feature type="compositionally biased region" description="Low complexity" evidence="2">
    <location>
        <begin position="1034"/>
        <end position="1088"/>
    </location>
</feature>
<feature type="compositionally biased region" description="Polar residues" evidence="2">
    <location>
        <begin position="987"/>
        <end position="996"/>
    </location>
</feature>
<feature type="region of interest" description="Disordered" evidence="2">
    <location>
        <begin position="829"/>
        <end position="996"/>
    </location>
</feature>
<dbReference type="EMBL" id="GL988039">
    <property type="protein sequence ID" value="EGS23111.1"/>
    <property type="molecule type" value="Genomic_DNA"/>
</dbReference>
<dbReference type="PROSITE" id="PS50082">
    <property type="entry name" value="WD_REPEATS_2"/>
    <property type="match status" value="1"/>
</dbReference>
<feature type="compositionally biased region" description="Polar residues" evidence="2">
    <location>
        <begin position="870"/>
        <end position="883"/>
    </location>
</feature>
<dbReference type="InterPro" id="IPR052779">
    <property type="entry name" value="WDR62"/>
</dbReference>
<dbReference type="PANTHER" id="PTHR45589:SF1">
    <property type="entry name" value="WD REPEAT DOMAIN 62, ISOFORM G"/>
    <property type="match status" value="1"/>
</dbReference>